<keyword evidence="6 9" id="KW-0224">Dipeptidase</keyword>
<evidence type="ECO:0000256" key="1">
    <source>
        <dbReference type="ARBA" id="ARBA00001362"/>
    </source>
</evidence>
<evidence type="ECO:0000256" key="11">
    <source>
        <dbReference type="SAM" id="SignalP"/>
    </source>
</evidence>
<dbReference type="GO" id="GO:0160237">
    <property type="term" value="F:D-Ala-D-Ala dipeptidase activity"/>
    <property type="evidence" value="ECO:0007669"/>
    <property type="project" value="UniProtKB-EC"/>
</dbReference>
<dbReference type="CDD" id="cd14840">
    <property type="entry name" value="D-Ala-D-Ala_dipeptidase_Aad"/>
    <property type="match status" value="1"/>
</dbReference>
<evidence type="ECO:0000313" key="13">
    <source>
        <dbReference type="Proteomes" id="UP000192790"/>
    </source>
</evidence>
<keyword evidence="2 9" id="KW-0645">Protease</keyword>
<dbReference type="Pfam" id="PF01427">
    <property type="entry name" value="Peptidase_M15"/>
    <property type="match status" value="1"/>
</dbReference>
<reference evidence="12 13" key="1">
    <citation type="submission" date="2017-04" db="EMBL/GenBank/DDBJ databases">
        <authorList>
            <person name="Afonso C.L."/>
            <person name="Miller P.J."/>
            <person name="Scott M.A."/>
            <person name="Spackman E."/>
            <person name="Goraichik I."/>
            <person name="Dimitrov K.M."/>
            <person name="Suarez D.L."/>
            <person name="Swayne D.E."/>
        </authorList>
    </citation>
    <scope>NUCLEOTIDE SEQUENCE [LARGE SCALE GENOMIC DNA]</scope>
    <source>
        <strain evidence="12 13">DSM 12816</strain>
    </source>
</reference>
<dbReference type="HAMAP" id="MF_01924">
    <property type="entry name" value="A_A_dipeptidase"/>
    <property type="match status" value="1"/>
</dbReference>
<comment type="similarity">
    <text evidence="9">Belongs to the peptidase M15D family.</text>
</comment>
<organism evidence="12 13">
    <name type="scientific">Papillibacter cinnamivorans DSM 12816</name>
    <dbReference type="NCBI Taxonomy" id="1122930"/>
    <lineage>
        <taxon>Bacteria</taxon>
        <taxon>Bacillati</taxon>
        <taxon>Bacillota</taxon>
        <taxon>Clostridia</taxon>
        <taxon>Eubacteriales</taxon>
        <taxon>Oscillospiraceae</taxon>
        <taxon>Papillibacter</taxon>
    </lineage>
</organism>
<keyword evidence="3 9" id="KW-0479">Metal-binding</keyword>
<dbReference type="GO" id="GO:0008270">
    <property type="term" value="F:zinc ion binding"/>
    <property type="evidence" value="ECO:0007669"/>
    <property type="project" value="UniProtKB-UniRule"/>
</dbReference>
<dbReference type="GO" id="GO:0071555">
    <property type="term" value="P:cell wall organization"/>
    <property type="evidence" value="ECO:0007669"/>
    <property type="project" value="UniProtKB-KW"/>
</dbReference>
<proteinExistence type="inferred from homology"/>
<feature type="chain" id="PRO_5039495555" description="D-alanyl-D-alanine dipeptidase" evidence="11">
    <location>
        <begin position="25"/>
        <end position="244"/>
    </location>
</feature>
<keyword evidence="4 9" id="KW-0378">Hydrolase</keyword>
<dbReference type="PANTHER" id="PTHR43126:SF1">
    <property type="entry name" value="D-ALANYL-D-ALANINE DIPEPTIDASE"/>
    <property type="match status" value="1"/>
</dbReference>
<evidence type="ECO:0000256" key="7">
    <source>
        <dbReference type="ARBA" id="ARBA00023049"/>
    </source>
</evidence>
<dbReference type="OrthoDB" id="9801430at2"/>
<feature type="binding site" evidence="9">
    <location>
        <position position="158"/>
    </location>
    <ligand>
        <name>Zn(2+)</name>
        <dbReference type="ChEBI" id="CHEBI:29105"/>
        <note>catalytic</note>
    </ligand>
</feature>
<evidence type="ECO:0000256" key="6">
    <source>
        <dbReference type="ARBA" id="ARBA00022997"/>
    </source>
</evidence>
<keyword evidence="5 9" id="KW-0862">Zinc</keyword>
<comment type="function">
    <text evidence="9">Catalyzes hydrolysis of the D-alanyl-D-alanine dipeptide.</text>
</comment>
<protein>
    <recommendedName>
        <fullName evidence="9">D-alanyl-D-alanine dipeptidase</fullName>
        <shortName evidence="9">D-Ala-D-Ala dipeptidase</shortName>
        <ecNumber evidence="9">3.4.13.22</ecNumber>
    </recommendedName>
</protein>
<feature type="binding site" evidence="9">
    <location>
        <position position="165"/>
    </location>
    <ligand>
        <name>Zn(2+)</name>
        <dbReference type="ChEBI" id="CHEBI:29105"/>
        <note>catalytic</note>
    </ligand>
</feature>
<dbReference type="Gene3D" id="3.30.1380.10">
    <property type="match status" value="1"/>
</dbReference>
<evidence type="ECO:0000256" key="3">
    <source>
        <dbReference type="ARBA" id="ARBA00022723"/>
    </source>
</evidence>
<keyword evidence="13" id="KW-1185">Reference proteome</keyword>
<dbReference type="GO" id="GO:0008237">
    <property type="term" value="F:metallopeptidase activity"/>
    <property type="evidence" value="ECO:0007669"/>
    <property type="project" value="UniProtKB-KW"/>
</dbReference>
<dbReference type="Proteomes" id="UP000192790">
    <property type="component" value="Unassembled WGS sequence"/>
</dbReference>
<comment type="cofactor">
    <cofactor evidence="9">
        <name>Zn(2+)</name>
        <dbReference type="ChEBI" id="CHEBI:29105"/>
    </cofactor>
    <text evidence="9">Binds 1 zinc ion per subunit.</text>
</comment>
<comment type="catalytic activity">
    <reaction evidence="1 9">
        <text>D-alanyl-D-alanine + H2O = 2 D-alanine</text>
        <dbReference type="Rhea" id="RHEA:20661"/>
        <dbReference type="ChEBI" id="CHEBI:15377"/>
        <dbReference type="ChEBI" id="CHEBI:57416"/>
        <dbReference type="ChEBI" id="CHEBI:57822"/>
        <dbReference type="EC" id="3.4.13.22"/>
    </reaction>
</comment>
<feature type="region of interest" description="Disordered" evidence="10">
    <location>
        <begin position="33"/>
        <end position="61"/>
    </location>
</feature>
<evidence type="ECO:0000313" key="12">
    <source>
        <dbReference type="EMBL" id="SMC68646.1"/>
    </source>
</evidence>
<dbReference type="EMBL" id="FWXW01000005">
    <property type="protein sequence ID" value="SMC68646.1"/>
    <property type="molecule type" value="Genomic_DNA"/>
</dbReference>
<feature type="signal peptide" evidence="11">
    <location>
        <begin position="1"/>
        <end position="24"/>
    </location>
</feature>
<feature type="compositionally biased region" description="Low complexity" evidence="10">
    <location>
        <begin position="33"/>
        <end position="44"/>
    </location>
</feature>
<dbReference type="RefSeq" id="WP_084234728.1">
    <property type="nucleotide sequence ID" value="NZ_FWXW01000005.1"/>
</dbReference>
<dbReference type="GO" id="GO:0006508">
    <property type="term" value="P:proteolysis"/>
    <property type="evidence" value="ECO:0007669"/>
    <property type="project" value="UniProtKB-KW"/>
</dbReference>
<feature type="compositionally biased region" description="Pro residues" evidence="10">
    <location>
        <begin position="45"/>
        <end position="59"/>
    </location>
</feature>
<feature type="site" description="Transition state stabilizer" evidence="9">
    <location>
        <position position="130"/>
    </location>
</feature>
<gene>
    <name evidence="12" type="ORF">SAMN02745168_2049</name>
</gene>
<dbReference type="AlphaFoldDB" id="A0A1W2B6S9"/>
<dbReference type="SUPFAM" id="SSF55166">
    <property type="entry name" value="Hedgehog/DD-peptidase"/>
    <property type="match status" value="1"/>
</dbReference>
<feature type="active site" description="Proton donor/acceptor" evidence="9">
    <location>
        <position position="222"/>
    </location>
</feature>
<keyword evidence="8" id="KW-0961">Cell wall biogenesis/degradation</keyword>
<dbReference type="EC" id="3.4.13.22" evidence="9"/>
<sequence>MKRYLWMIAAYFTASCLAVTGCGAAPMVSSSPSPAITAGASPTQAPSPSPTSAPTPEPTEPWDEAFVRVTDYIPNITVELRYATDNNFTGKVIYDFTDAWLRYGTVKKLMEAENELEKHGFRLKLWDAFRPVSAQFTLWETVPDSRYVANPNKGYSNHSRGDTVDVTLTDEEGNEAEMPTGFDDFTAKADRDYSDVTETAAENAKLLEETMTDCGFKPSTTEWWHYSDTDDYAVAEDFDPGTGA</sequence>
<evidence type="ECO:0000256" key="8">
    <source>
        <dbReference type="ARBA" id="ARBA00023316"/>
    </source>
</evidence>
<evidence type="ECO:0000256" key="4">
    <source>
        <dbReference type="ARBA" id="ARBA00022801"/>
    </source>
</evidence>
<evidence type="ECO:0000256" key="2">
    <source>
        <dbReference type="ARBA" id="ARBA00022670"/>
    </source>
</evidence>
<evidence type="ECO:0000256" key="10">
    <source>
        <dbReference type="SAM" id="MobiDB-lite"/>
    </source>
</evidence>
<feature type="binding site" evidence="9">
    <location>
        <position position="225"/>
    </location>
    <ligand>
        <name>Zn(2+)</name>
        <dbReference type="ChEBI" id="CHEBI:29105"/>
        <note>catalytic</note>
    </ligand>
</feature>
<dbReference type="InterPro" id="IPR009045">
    <property type="entry name" value="Zn_M74/Hedgehog-like"/>
</dbReference>
<dbReference type="PROSITE" id="PS51257">
    <property type="entry name" value="PROKAR_LIPOPROTEIN"/>
    <property type="match status" value="1"/>
</dbReference>
<dbReference type="PANTHER" id="PTHR43126">
    <property type="entry name" value="D-ALANYL-D-ALANINE DIPEPTIDASE"/>
    <property type="match status" value="1"/>
</dbReference>
<evidence type="ECO:0000256" key="9">
    <source>
        <dbReference type="HAMAP-Rule" id="MF_01924"/>
    </source>
</evidence>
<dbReference type="STRING" id="1122930.SAMN02745168_2049"/>
<accession>A0A1W2B6S9</accession>
<keyword evidence="7 9" id="KW-0482">Metalloprotease</keyword>
<dbReference type="InterPro" id="IPR000755">
    <property type="entry name" value="A_A_dipeptidase"/>
</dbReference>
<evidence type="ECO:0000256" key="5">
    <source>
        <dbReference type="ARBA" id="ARBA00022833"/>
    </source>
</evidence>
<name>A0A1W2B6S9_9FIRM</name>
<keyword evidence="11" id="KW-0732">Signal</keyword>